<reference evidence="1 2" key="1">
    <citation type="submission" date="2020-10" db="EMBL/GenBank/DDBJ databases">
        <title>Identification of Nocardia species via Next-generation sequencing and recognition of intraspecies genetic diversity.</title>
        <authorList>
            <person name="Li P."/>
            <person name="Li P."/>
            <person name="Lu B."/>
        </authorList>
    </citation>
    <scope>NUCLEOTIDE SEQUENCE [LARGE SCALE GENOMIC DNA]</scope>
    <source>
        <strain evidence="1 2">BJ06-0143</strain>
    </source>
</reference>
<accession>A0ABS0D7S2</accession>
<dbReference type="GO" id="GO:0003677">
    <property type="term" value="F:DNA binding"/>
    <property type="evidence" value="ECO:0007669"/>
    <property type="project" value="UniProtKB-KW"/>
</dbReference>
<dbReference type="RefSeq" id="WP_195000687.1">
    <property type="nucleotide sequence ID" value="NZ_JADLQN010000001.1"/>
</dbReference>
<evidence type="ECO:0000313" key="1">
    <source>
        <dbReference type="EMBL" id="MBF6353838.1"/>
    </source>
</evidence>
<keyword evidence="2" id="KW-1185">Reference proteome</keyword>
<name>A0ABS0D7S2_9NOCA</name>
<proteinExistence type="predicted"/>
<dbReference type="EMBL" id="JADLQN010000001">
    <property type="protein sequence ID" value="MBF6353838.1"/>
    <property type="molecule type" value="Genomic_DNA"/>
</dbReference>
<organism evidence="1 2">
    <name type="scientific">Nocardia higoensis</name>
    <dbReference type="NCBI Taxonomy" id="228599"/>
    <lineage>
        <taxon>Bacteria</taxon>
        <taxon>Bacillati</taxon>
        <taxon>Actinomycetota</taxon>
        <taxon>Actinomycetes</taxon>
        <taxon>Mycobacteriales</taxon>
        <taxon>Nocardiaceae</taxon>
        <taxon>Nocardia</taxon>
    </lineage>
</organism>
<sequence length="108" mass="11501">MHSIRIVDGNGRIGDRAALAALGWVPGDLLSWRVVGGLVVINRRNFGKQGVWKSGYLSLPARAREAAGIAIGDRVLLAADLDLGLLVVYPAQVLDDILARRFAEGGGR</sequence>
<comment type="caution">
    <text evidence="1">The sequence shown here is derived from an EMBL/GenBank/DDBJ whole genome shotgun (WGS) entry which is preliminary data.</text>
</comment>
<gene>
    <name evidence="1" type="ORF">IU449_04615</name>
</gene>
<evidence type="ECO:0000313" key="2">
    <source>
        <dbReference type="Proteomes" id="UP000707731"/>
    </source>
</evidence>
<keyword evidence="1" id="KW-0238">DNA-binding</keyword>
<dbReference type="Proteomes" id="UP000707731">
    <property type="component" value="Unassembled WGS sequence"/>
</dbReference>
<protein>
    <submittedName>
        <fullName evidence="1">AbrB/MazE/SpoVT family DNA-binding domain-containing protein</fullName>
    </submittedName>
</protein>